<dbReference type="InterPro" id="IPR013217">
    <property type="entry name" value="Methyltransf_12"/>
</dbReference>
<keyword evidence="2" id="KW-0489">Methyltransferase</keyword>
<dbReference type="InterPro" id="IPR029063">
    <property type="entry name" value="SAM-dependent_MTases_sf"/>
</dbReference>
<name>A0A7C3KI73_9CYAN</name>
<dbReference type="AlphaFoldDB" id="A0A7C3KI73"/>
<reference evidence="2" key="1">
    <citation type="journal article" date="2020" name="mSystems">
        <title>Genome- and Community-Level Interaction Insights into Carbon Utilization and Element Cycling Functions of Hydrothermarchaeota in Hydrothermal Sediment.</title>
        <authorList>
            <person name="Zhou Z."/>
            <person name="Liu Y."/>
            <person name="Xu W."/>
            <person name="Pan J."/>
            <person name="Luo Z.H."/>
            <person name="Li M."/>
        </authorList>
    </citation>
    <scope>NUCLEOTIDE SEQUENCE [LARGE SCALE GENOMIC DNA]</scope>
    <source>
        <strain evidence="2">SpSt-418</strain>
    </source>
</reference>
<keyword evidence="2" id="KW-0808">Transferase</keyword>
<organism evidence="2">
    <name type="scientific">Oscillatoriales cyanobacterium SpSt-418</name>
    <dbReference type="NCBI Taxonomy" id="2282169"/>
    <lineage>
        <taxon>Bacteria</taxon>
        <taxon>Bacillati</taxon>
        <taxon>Cyanobacteriota</taxon>
        <taxon>Cyanophyceae</taxon>
        <taxon>Oscillatoriophycideae</taxon>
        <taxon>Oscillatoriales</taxon>
    </lineage>
</organism>
<dbReference type="GO" id="GO:0032259">
    <property type="term" value="P:methylation"/>
    <property type="evidence" value="ECO:0007669"/>
    <property type="project" value="UniProtKB-KW"/>
</dbReference>
<proteinExistence type="predicted"/>
<sequence>MLQQLFGSKAKPVGLGLDLNAGDNHYRAYVGPPKDYDLISAMVFNLLTSIGLRQHHRVLDIGCGSLRAGRLLIPYLNQGNYIGIEPNKWLVDEGIRNEIGKDLVKIKKPTFSFHASMNGFKEPLQVDYAIAQSIFSHCGKDLIQEWLSQVSFHLKDTGALLATFLVDNKDFDGKGWIYPECVSYRPETLAEIASEFGLNFEMLDWAHPRQTWALFSKEKYDNSLVKDGPISWNRFVAKAVNE</sequence>
<dbReference type="EMBL" id="DSRU01000403">
    <property type="protein sequence ID" value="HFN01367.1"/>
    <property type="molecule type" value="Genomic_DNA"/>
</dbReference>
<evidence type="ECO:0000313" key="2">
    <source>
        <dbReference type="EMBL" id="HFN01367.1"/>
    </source>
</evidence>
<feature type="domain" description="Methyltransferase type 12" evidence="1">
    <location>
        <begin position="59"/>
        <end position="159"/>
    </location>
</feature>
<dbReference type="SUPFAM" id="SSF53335">
    <property type="entry name" value="S-adenosyl-L-methionine-dependent methyltransferases"/>
    <property type="match status" value="1"/>
</dbReference>
<dbReference type="Pfam" id="PF08242">
    <property type="entry name" value="Methyltransf_12"/>
    <property type="match status" value="1"/>
</dbReference>
<dbReference type="CDD" id="cd02440">
    <property type="entry name" value="AdoMet_MTases"/>
    <property type="match status" value="1"/>
</dbReference>
<comment type="caution">
    <text evidence="2">The sequence shown here is derived from an EMBL/GenBank/DDBJ whole genome shotgun (WGS) entry which is preliminary data.</text>
</comment>
<protein>
    <submittedName>
        <fullName evidence="2">Class I SAM-dependent methyltransferase</fullName>
    </submittedName>
</protein>
<dbReference type="GO" id="GO:0008168">
    <property type="term" value="F:methyltransferase activity"/>
    <property type="evidence" value="ECO:0007669"/>
    <property type="project" value="UniProtKB-KW"/>
</dbReference>
<evidence type="ECO:0000259" key="1">
    <source>
        <dbReference type="Pfam" id="PF08242"/>
    </source>
</evidence>
<accession>A0A7C3KI73</accession>
<dbReference type="Gene3D" id="3.40.50.150">
    <property type="entry name" value="Vaccinia Virus protein VP39"/>
    <property type="match status" value="1"/>
</dbReference>
<gene>
    <name evidence="2" type="ORF">ENR64_27200</name>
</gene>